<comment type="caution">
    <text evidence="4">The sequence shown here is derived from an EMBL/GenBank/DDBJ whole genome shotgun (WGS) entry which is preliminary data.</text>
</comment>
<organism evidence="4 5">
    <name type="scientific">Embleya hyalina</name>
    <dbReference type="NCBI Taxonomy" id="516124"/>
    <lineage>
        <taxon>Bacteria</taxon>
        <taxon>Bacillati</taxon>
        <taxon>Actinomycetota</taxon>
        <taxon>Actinomycetes</taxon>
        <taxon>Kitasatosporales</taxon>
        <taxon>Streptomycetaceae</taxon>
        <taxon>Embleya</taxon>
    </lineage>
</organism>
<keyword evidence="5" id="KW-1185">Reference proteome</keyword>
<protein>
    <recommendedName>
        <fullName evidence="2">Antitoxin</fullName>
    </recommendedName>
</protein>
<proteinExistence type="inferred from homology"/>
<dbReference type="InterPro" id="IPR006442">
    <property type="entry name" value="Antitoxin_Phd/YefM"/>
</dbReference>
<evidence type="ECO:0000256" key="2">
    <source>
        <dbReference type="RuleBase" id="RU362080"/>
    </source>
</evidence>
<evidence type="ECO:0000313" key="5">
    <source>
        <dbReference type="Proteomes" id="UP000286931"/>
    </source>
</evidence>
<dbReference type="AlphaFoldDB" id="A0A401YWR1"/>
<dbReference type="Gene3D" id="3.40.1620.10">
    <property type="entry name" value="YefM-like domain"/>
    <property type="match status" value="1"/>
</dbReference>
<comment type="similarity">
    <text evidence="1 2">Belongs to the phD/YefM antitoxin family.</text>
</comment>
<dbReference type="EMBL" id="BIFH01000030">
    <property type="protein sequence ID" value="GCD99044.1"/>
    <property type="molecule type" value="Genomic_DNA"/>
</dbReference>
<dbReference type="Proteomes" id="UP000286931">
    <property type="component" value="Unassembled WGS sequence"/>
</dbReference>
<evidence type="ECO:0000313" key="4">
    <source>
        <dbReference type="EMBL" id="GCD99044.1"/>
    </source>
</evidence>
<dbReference type="Pfam" id="PF02604">
    <property type="entry name" value="PhdYeFM_antitox"/>
    <property type="match status" value="1"/>
</dbReference>
<accession>A0A401YWR1</accession>
<dbReference type="NCBIfam" id="TIGR01552">
    <property type="entry name" value="phd_fam"/>
    <property type="match status" value="1"/>
</dbReference>
<evidence type="ECO:0000256" key="1">
    <source>
        <dbReference type="ARBA" id="ARBA00009981"/>
    </source>
</evidence>
<dbReference type="InterPro" id="IPR036165">
    <property type="entry name" value="YefM-like_sf"/>
</dbReference>
<gene>
    <name evidence="4" type="ORF">EHYA_06756</name>
</gene>
<name>A0A401YWR1_9ACTN</name>
<reference evidence="4 5" key="1">
    <citation type="submission" date="2018-12" db="EMBL/GenBank/DDBJ databases">
        <title>Draft genome sequence of Embleya hyalina NBRC 13850T.</title>
        <authorList>
            <person name="Komaki H."/>
            <person name="Hosoyama A."/>
            <person name="Kimura A."/>
            <person name="Ichikawa N."/>
            <person name="Tamura T."/>
        </authorList>
    </citation>
    <scope>NUCLEOTIDE SEQUENCE [LARGE SCALE GENOMIC DNA]</scope>
    <source>
        <strain evidence="4 5">NBRC 13850</strain>
    </source>
</reference>
<evidence type="ECO:0000256" key="3">
    <source>
        <dbReference type="SAM" id="MobiDB-lite"/>
    </source>
</evidence>
<dbReference type="SUPFAM" id="SSF143120">
    <property type="entry name" value="YefM-like"/>
    <property type="match status" value="1"/>
</dbReference>
<feature type="region of interest" description="Disordered" evidence="3">
    <location>
        <begin position="18"/>
        <end position="37"/>
    </location>
</feature>
<comment type="function">
    <text evidence="2">Antitoxin component of a type II toxin-antitoxin (TA) system.</text>
</comment>
<sequence>MRNHVCAQARCATFTGRCTEPEHRSPGDIPTREAPGVRPRRVEPLPIRVSSTSGTRDHEERLSRHGGAWCTHGTPGTYEYLTQPLPVESIRDVRAHLAEVVERADRDDVPTVITRRGKEVAAVVSIEVLRKYQEWEEREINRIIDERMATRAPGIPIEDIMRETPARGE</sequence>